<dbReference type="Proteomes" id="UP000267430">
    <property type="component" value="Unassembled WGS sequence"/>
</dbReference>
<dbReference type="RefSeq" id="WP_126866743.1">
    <property type="nucleotide sequence ID" value="NZ_JAUSTX010000010.1"/>
</dbReference>
<dbReference type="Gene3D" id="1.10.287.950">
    <property type="entry name" value="Methyl-accepting chemotaxis protein"/>
    <property type="match status" value="1"/>
</dbReference>
<evidence type="ECO:0008006" key="3">
    <source>
        <dbReference type="Google" id="ProtNLM"/>
    </source>
</evidence>
<dbReference type="SUPFAM" id="SSF58104">
    <property type="entry name" value="Methyl-accepting chemotaxis protein (MCP) signaling domain"/>
    <property type="match status" value="1"/>
</dbReference>
<dbReference type="EMBL" id="RYZZ01000037">
    <property type="protein sequence ID" value="RUQ25889.1"/>
    <property type="molecule type" value="Genomic_DNA"/>
</dbReference>
<organism evidence="1 2">
    <name type="scientific">Peribacillus cavernae</name>
    <dbReference type="NCBI Taxonomy" id="1674310"/>
    <lineage>
        <taxon>Bacteria</taxon>
        <taxon>Bacillati</taxon>
        <taxon>Bacillota</taxon>
        <taxon>Bacilli</taxon>
        <taxon>Bacillales</taxon>
        <taxon>Bacillaceae</taxon>
        <taxon>Peribacillus</taxon>
    </lineage>
</organism>
<accession>A0A3S0W346</accession>
<protein>
    <recommendedName>
        <fullName evidence="3">Methyl-accepting chemotaxis protein</fullName>
    </recommendedName>
</protein>
<keyword evidence="2" id="KW-1185">Reference proteome</keyword>
<sequence length="69" mass="7195">MTESINGTKMAVSAMDTISHVAAESAASTQSVLAATEEQVASMQEISAFSSSLTKLAGEMKSLTHTFKI</sequence>
<gene>
    <name evidence="1" type="ORF">ELQ35_18895</name>
</gene>
<evidence type="ECO:0000313" key="2">
    <source>
        <dbReference type="Proteomes" id="UP000267430"/>
    </source>
</evidence>
<reference evidence="1 2" key="1">
    <citation type="submission" date="2018-12" db="EMBL/GenBank/DDBJ databases">
        <title>Bacillus chawlae sp. nov., Bacillus glennii sp. nov., and Bacillus saganii sp. nov. Isolated from the Vehicle Assembly Building at Kennedy Space Center where the Viking Spacecraft were Assembled.</title>
        <authorList>
            <person name="Seuylemezian A."/>
            <person name="Vaishampayan P."/>
        </authorList>
    </citation>
    <scope>NUCLEOTIDE SEQUENCE [LARGE SCALE GENOMIC DNA]</scope>
    <source>
        <strain evidence="1 2">L5</strain>
    </source>
</reference>
<name>A0A3S0W346_9BACI</name>
<dbReference type="OrthoDB" id="358716at2"/>
<proteinExistence type="predicted"/>
<dbReference type="AlphaFoldDB" id="A0A3S0W346"/>
<evidence type="ECO:0000313" key="1">
    <source>
        <dbReference type="EMBL" id="RUQ25889.1"/>
    </source>
</evidence>
<comment type="caution">
    <text evidence="1">The sequence shown here is derived from an EMBL/GenBank/DDBJ whole genome shotgun (WGS) entry which is preliminary data.</text>
</comment>